<feature type="domain" description="ABC transporter" evidence="10">
    <location>
        <begin position="1184"/>
        <end position="1429"/>
    </location>
</feature>
<dbReference type="OrthoDB" id="6500128at2759"/>
<dbReference type="FunFam" id="3.40.50.300:FF:000565">
    <property type="entry name" value="ABC bile acid transporter"/>
    <property type="match status" value="1"/>
</dbReference>
<feature type="compositionally biased region" description="Basic and acidic residues" evidence="8">
    <location>
        <begin position="557"/>
        <end position="579"/>
    </location>
</feature>
<keyword evidence="5" id="KW-0067">ATP-binding</keyword>
<dbReference type="InterPro" id="IPR036640">
    <property type="entry name" value="ABC1_TM_sf"/>
</dbReference>
<feature type="transmembrane region" description="Helical" evidence="9">
    <location>
        <begin position="348"/>
        <end position="369"/>
    </location>
</feature>
<dbReference type="Proteomes" id="UP000265631">
    <property type="component" value="Unassembled WGS sequence"/>
</dbReference>
<dbReference type="CDD" id="cd03244">
    <property type="entry name" value="ABCC_MRP_domain2"/>
    <property type="match status" value="1"/>
</dbReference>
<evidence type="ECO:0000256" key="7">
    <source>
        <dbReference type="ARBA" id="ARBA00023136"/>
    </source>
</evidence>
<feature type="compositionally biased region" description="Basic and acidic residues" evidence="8">
    <location>
        <begin position="48"/>
        <end position="67"/>
    </location>
</feature>
<dbReference type="STRING" id="2594813.A0A395MR04"/>
<evidence type="ECO:0000259" key="11">
    <source>
        <dbReference type="PROSITE" id="PS50929"/>
    </source>
</evidence>
<dbReference type="GO" id="GO:0140359">
    <property type="term" value="F:ABC-type transporter activity"/>
    <property type="evidence" value="ECO:0007669"/>
    <property type="project" value="InterPro"/>
</dbReference>
<dbReference type="SUPFAM" id="SSF90123">
    <property type="entry name" value="ABC transporter transmembrane region"/>
    <property type="match status" value="2"/>
</dbReference>
<feature type="transmembrane region" description="Helical" evidence="9">
    <location>
        <begin position="1007"/>
        <end position="1025"/>
    </location>
</feature>
<comment type="subcellular location">
    <subcellularLocation>
        <location evidence="1">Membrane</location>
        <topology evidence="1">Multi-pass membrane protein</topology>
    </subcellularLocation>
</comment>
<keyword evidence="2" id="KW-0813">Transport</keyword>
<feature type="domain" description="ABC transmembrane type-1" evidence="11">
    <location>
        <begin position="873"/>
        <end position="1148"/>
    </location>
</feature>
<evidence type="ECO:0000256" key="4">
    <source>
        <dbReference type="ARBA" id="ARBA00022741"/>
    </source>
</evidence>
<evidence type="ECO:0000256" key="1">
    <source>
        <dbReference type="ARBA" id="ARBA00004141"/>
    </source>
</evidence>
<name>A0A395MR04_9HYPO</name>
<feature type="region of interest" description="Disordered" evidence="8">
    <location>
        <begin position="557"/>
        <end position="594"/>
    </location>
</feature>
<feature type="transmembrane region" description="Helical" evidence="9">
    <location>
        <begin position="375"/>
        <end position="393"/>
    </location>
</feature>
<keyword evidence="13" id="KW-1185">Reference proteome</keyword>
<dbReference type="InterPro" id="IPR003439">
    <property type="entry name" value="ABC_transporter-like_ATP-bd"/>
</dbReference>
<evidence type="ECO:0000259" key="10">
    <source>
        <dbReference type="PROSITE" id="PS50893"/>
    </source>
</evidence>
<evidence type="ECO:0000256" key="2">
    <source>
        <dbReference type="ARBA" id="ARBA00022448"/>
    </source>
</evidence>
<feature type="domain" description="ABC transmembrane type-1" evidence="11">
    <location>
        <begin position="191"/>
        <end position="515"/>
    </location>
</feature>
<dbReference type="PROSITE" id="PS50929">
    <property type="entry name" value="ABC_TM1F"/>
    <property type="match status" value="2"/>
</dbReference>
<keyword evidence="4" id="KW-0547">Nucleotide-binding</keyword>
<dbReference type="Gene3D" id="1.20.1560.10">
    <property type="entry name" value="ABC transporter type 1, transmembrane domain"/>
    <property type="match status" value="2"/>
</dbReference>
<dbReference type="EMBL" id="PXXK01000141">
    <property type="protein sequence ID" value="RFN50366.1"/>
    <property type="molecule type" value="Genomic_DNA"/>
</dbReference>
<dbReference type="PROSITE" id="PS50893">
    <property type="entry name" value="ABC_TRANSPORTER_2"/>
    <property type="match status" value="2"/>
</dbReference>
<keyword evidence="6 9" id="KW-1133">Transmembrane helix</keyword>
<feature type="compositionally biased region" description="Basic and acidic residues" evidence="8">
    <location>
        <begin position="1"/>
        <end position="10"/>
    </location>
</feature>
<feature type="compositionally biased region" description="Polar residues" evidence="8">
    <location>
        <begin position="580"/>
        <end position="594"/>
    </location>
</feature>
<dbReference type="FunFam" id="1.20.1560.10:FF:000010">
    <property type="entry name" value="Multidrug resistance-associated ABC transporter"/>
    <property type="match status" value="1"/>
</dbReference>
<dbReference type="FunFam" id="3.40.50.300:FF:002040">
    <property type="entry name" value="ABC multidrug transporter (Eurofung)"/>
    <property type="match status" value="1"/>
</dbReference>
<gene>
    <name evidence="12" type="ORF">FIE12Z_5400</name>
</gene>
<dbReference type="InterPro" id="IPR011527">
    <property type="entry name" value="ABC1_TM_dom"/>
</dbReference>
<keyword evidence="3 9" id="KW-0812">Transmembrane</keyword>
<feature type="transmembrane region" description="Helical" evidence="9">
    <location>
        <begin position="982"/>
        <end position="1001"/>
    </location>
</feature>
<reference evidence="12 13" key="1">
    <citation type="journal article" date="2018" name="PLoS Pathog.">
        <title>Evolution of structural diversity of trichothecenes, a family of toxins produced by plant pathogenic and entomopathogenic fungi.</title>
        <authorList>
            <person name="Proctor R.H."/>
            <person name="McCormick S.P."/>
            <person name="Kim H.S."/>
            <person name="Cardoza R.E."/>
            <person name="Stanley A.M."/>
            <person name="Lindo L."/>
            <person name="Kelly A."/>
            <person name="Brown D.W."/>
            <person name="Lee T."/>
            <person name="Vaughan M.M."/>
            <person name="Alexander N.J."/>
            <person name="Busman M."/>
            <person name="Gutierrez S."/>
        </authorList>
    </citation>
    <scope>NUCLEOTIDE SEQUENCE [LARGE SCALE GENOMIC DNA]</scope>
    <source>
        <strain evidence="12 13">NRRL 13405</strain>
    </source>
</reference>
<dbReference type="CDD" id="cd03250">
    <property type="entry name" value="ABCC_MRP_domain1"/>
    <property type="match status" value="1"/>
</dbReference>
<evidence type="ECO:0000256" key="5">
    <source>
        <dbReference type="ARBA" id="ARBA00022840"/>
    </source>
</evidence>
<dbReference type="InterPro" id="IPR003593">
    <property type="entry name" value="AAA+_ATPase"/>
</dbReference>
<dbReference type="SMART" id="SM00382">
    <property type="entry name" value="AAA"/>
    <property type="match status" value="2"/>
</dbReference>
<sequence length="1454" mass="161468">MPDPVDKELQPSDAQVAPLAPTNFERPGDSDEDQIKEFGEKGNQGKRQSSDFNEKDESRLADLEEVKTGASEAPTISPATSGPNPPQKKSWHKKLNPLRWGAPPPVPEKPLKSREHDAGFLSKLTFQWMGPLMHAGYRRPLEANDIWTVNPDRSVEPLTLKMKESFQRRVEKGEKHPLFWAMHETFKVEFWTGGACALYTSIIQVISPFTLRYLIQFAADAYVANQTGGPPPHIGKGVGLAVGITLMQITQSLGTNHYIYRGMTVGGQSRGVLIGLIYEKSLVISGRAKAEGALQSNAPGANDDAQNEKKAKKAKKAKPDASDGTGWGNGRITALQSVDTYRVDQASALFHMVWTSPILCLLTLALLLVNITYSALAGYGLLVIGMPFLTKAIRSLFHRRRAINQITDQRVSLTQEILQSVRFVKYFGWEKAFLERLGNFRNKEIHAIQILLAIRNALNAVSMSLPIFASMLSFICYSLTHNGLTAAEVFSSLALFNGLRIPLNLLPLVLGQVVDAWGSVQRIQEFLLQEETVEDMVFDTTGDDAIRLEDASFTWEKSHKEEASKDEKTKKEKVKDNHARSPQNESSGDDTSTLVEEREPFKLQDLNFDVKRNELVAVIGSVGSGKSSLLSALAGDMRKTNGQVTFGSSRAFCPQYAWIQNTTLKNNIVFGKDLDKAWYNKVIQACALQADIDMLPNGDLTEIGERGITISGGQKQRLNIARAIYFDADIVLMDDPLSAVDAHVGRHIFDNAILGLLKDKCRVLATHQLWVLSRCDRIIWMENGKIQAIDTFEKLMKDHKGFQALMETTAVEEKREEVEKPDDGEEPTADEKKKKKKKGAALMTQEERASASVSWSVYAAYIKASGSILNAPLVLFLLIISQGANIVTSLWLSYWTSDKFNLSTGVYIAIYAALGVVQAILMFAFSVVLSILGTKSSKVMLRIAVTRVLRAPMSFFDTTPLGRITNRFSRDVDVMDNNLSDALRMFLLTMGMITSVFILIIAFYYYFVIALVPLYVAFVIAAIYYRSSAREVKRFESVLRSHVFAKFGEGLTGVASIRAYGLQDRFVNELRESIDNMNGAYYITFANQRWLSMRIDLIGVLLVFVTAILVVTSRFAINPSIGGLVLSYILSIVGMMQFSVRQLAEVENAMNAVERLYYYGTELEEEAPSHTVEVRKSWPEKGEIVFDNVEMRYRAGLPLVLSGLTMHVKGGERIGIVGRTGAGKSSIMSTLFRLVEISGGKITIDGLDISTLGLHDLRSRLAIIPQDPTLFRGTVRSNLDPFNEHTDLELWYALRKADLVPADAETPEEARRTNDPSRIHLDTPVEEDGLNFSLGQRQLMALARALVRGAQIIVCDEATSSVDMETDDKIQATMAVGFRGKTLLCIAHRLRTIIGYDRICVMDAGRIAELDTPLQLWKQGGIFRSMCDRSGIRMEDINGAREELGSAVGESSGQ</sequence>
<feature type="transmembrane region" description="Helical" evidence="9">
    <location>
        <begin position="873"/>
        <end position="894"/>
    </location>
</feature>
<dbReference type="Gene3D" id="3.40.50.300">
    <property type="entry name" value="P-loop containing nucleotide triphosphate hydrolases"/>
    <property type="match status" value="2"/>
</dbReference>
<dbReference type="GO" id="GO:0016887">
    <property type="term" value="F:ATP hydrolysis activity"/>
    <property type="evidence" value="ECO:0007669"/>
    <property type="project" value="InterPro"/>
</dbReference>
<organism evidence="12 13">
    <name type="scientific">Fusarium flagelliforme</name>
    <dbReference type="NCBI Taxonomy" id="2675880"/>
    <lineage>
        <taxon>Eukaryota</taxon>
        <taxon>Fungi</taxon>
        <taxon>Dikarya</taxon>
        <taxon>Ascomycota</taxon>
        <taxon>Pezizomycotina</taxon>
        <taxon>Sordariomycetes</taxon>
        <taxon>Hypocreomycetidae</taxon>
        <taxon>Hypocreales</taxon>
        <taxon>Nectriaceae</taxon>
        <taxon>Fusarium</taxon>
        <taxon>Fusarium incarnatum-equiseti species complex</taxon>
    </lineage>
</organism>
<evidence type="ECO:0000256" key="8">
    <source>
        <dbReference type="SAM" id="MobiDB-lite"/>
    </source>
</evidence>
<feature type="compositionally biased region" description="Acidic residues" evidence="8">
    <location>
        <begin position="819"/>
        <end position="828"/>
    </location>
</feature>
<keyword evidence="7 9" id="KW-0472">Membrane</keyword>
<dbReference type="InterPro" id="IPR050173">
    <property type="entry name" value="ABC_transporter_C-like"/>
</dbReference>
<feature type="region of interest" description="Disordered" evidence="8">
    <location>
        <begin position="1"/>
        <end position="113"/>
    </location>
</feature>
<feature type="compositionally biased region" description="Basic and acidic residues" evidence="8">
    <location>
        <begin position="26"/>
        <end position="40"/>
    </location>
</feature>
<dbReference type="SUPFAM" id="SSF52540">
    <property type="entry name" value="P-loop containing nucleoside triphosphate hydrolases"/>
    <property type="match status" value="2"/>
</dbReference>
<dbReference type="GO" id="GO:0016020">
    <property type="term" value="C:membrane"/>
    <property type="evidence" value="ECO:0007669"/>
    <property type="project" value="UniProtKB-SubCell"/>
</dbReference>
<dbReference type="InterPro" id="IPR017871">
    <property type="entry name" value="ABC_transporter-like_CS"/>
</dbReference>
<dbReference type="PANTHER" id="PTHR24223:SF464">
    <property type="entry name" value="ABC-TYPE TRANSPORTER CICA"/>
    <property type="match status" value="1"/>
</dbReference>
<evidence type="ECO:0000256" key="6">
    <source>
        <dbReference type="ARBA" id="ARBA00022989"/>
    </source>
</evidence>
<dbReference type="PANTHER" id="PTHR24223">
    <property type="entry name" value="ATP-BINDING CASSETTE SUB-FAMILY C"/>
    <property type="match status" value="1"/>
</dbReference>
<dbReference type="Pfam" id="PF00664">
    <property type="entry name" value="ABC_membrane"/>
    <property type="match status" value="2"/>
</dbReference>
<comment type="caution">
    <text evidence="12">The sequence shown here is derived from an EMBL/GenBank/DDBJ whole genome shotgun (WGS) entry which is preliminary data.</text>
</comment>
<feature type="transmembrane region" description="Helical" evidence="9">
    <location>
        <begin position="1097"/>
        <end position="1117"/>
    </location>
</feature>
<dbReference type="Pfam" id="PF00005">
    <property type="entry name" value="ABC_tran"/>
    <property type="match status" value="2"/>
</dbReference>
<feature type="region of interest" description="Disordered" evidence="8">
    <location>
        <begin position="295"/>
        <end position="325"/>
    </location>
</feature>
<dbReference type="CDD" id="cd18606">
    <property type="entry name" value="ABC_6TM_YOR1_D2_like"/>
    <property type="match status" value="1"/>
</dbReference>
<accession>A0A395MR04</accession>
<evidence type="ECO:0000313" key="12">
    <source>
        <dbReference type="EMBL" id="RFN50366.1"/>
    </source>
</evidence>
<feature type="domain" description="ABC transporter" evidence="10">
    <location>
        <begin position="586"/>
        <end position="808"/>
    </location>
</feature>
<feature type="region of interest" description="Disordered" evidence="8">
    <location>
        <begin position="811"/>
        <end position="841"/>
    </location>
</feature>
<dbReference type="CDD" id="cd18597">
    <property type="entry name" value="ABC_6TM_YOR1_D1_like"/>
    <property type="match status" value="1"/>
</dbReference>
<evidence type="ECO:0000256" key="9">
    <source>
        <dbReference type="SAM" id="Phobius"/>
    </source>
</evidence>
<dbReference type="PROSITE" id="PS00211">
    <property type="entry name" value="ABC_TRANSPORTER_1"/>
    <property type="match status" value="2"/>
</dbReference>
<protein>
    <submittedName>
        <fullName evidence="12">Atpase</fullName>
    </submittedName>
</protein>
<proteinExistence type="predicted"/>
<feature type="transmembrane region" description="Helical" evidence="9">
    <location>
        <begin position="906"/>
        <end position="932"/>
    </location>
</feature>
<dbReference type="GO" id="GO:0005524">
    <property type="term" value="F:ATP binding"/>
    <property type="evidence" value="ECO:0007669"/>
    <property type="project" value="UniProtKB-KW"/>
</dbReference>
<dbReference type="InterPro" id="IPR027417">
    <property type="entry name" value="P-loop_NTPase"/>
</dbReference>
<evidence type="ECO:0000313" key="13">
    <source>
        <dbReference type="Proteomes" id="UP000265631"/>
    </source>
</evidence>
<evidence type="ECO:0000256" key="3">
    <source>
        <dbReference type="ARBA" id="ARBA00022692"/>
    </source>
</evidence>